<dbReference type="EMBL" id="QVFU01000001">
    <property type="protein sequence ID" value="RFS48312.1"/>
    <property type="molecule type" value="Genomic_DNA"/>
</dbReference>
<gene>
    <name evidence="2" type="ORF">D0Q02_02195</name>
</gene>
<feature type="compositionally biased region" description="Basic residues" evidence="1">
    <location>
        <begin position="53"/>
        <end position="63"/>
    </location>
</feature>
<dbReference type="Proteomes" id="UP000262621">
    <property type="component" value="Unassembled WGS sequence"/>
</dbReference>
<feature type="compositionally biased region" description="Pro residues" evidence="1">
    <location>
        <begin position="64"/>
        <end position="76"/>
    </location>
</feature>
<proteinExistence type="predicted"/>
<evidence type="ECO:0000313" key="2">
    <source>
        <dbReference type="EMBL" id="RFS48312.1"/>
    </source>
</evidence>
<organism evidence="2 3">
    <name type="scientific">Micromonospora craniellae</name>
    <dbReference type="NCBI Taxonomy" id="2294034"/>
    <lineage>
        <taxon>Bacteria</taxon>
        <taxon>Bacillati</taxon>
        <taxon>Actinomycetota</taxon>
        <taxon>Actinomycetes</taxon>
        <taxon>Micromonosporales</taxon>
        <taxon>Micromonosporaceae</taxon>
        <taxon>Micromonospora</taxon>
    </lineage>
</organism>
<evidence type="ECO:0000256" key="1">
    <source>
        <dbReference type="SAM" id="MobiDB-lite"/>
    </source>
</evidence>
<feature type="compositionally biased region" description="Low complexity" evidence="1">
    <location>
        <begin position="41"/>
        <end position="52"/>
    </location>
</feature>
<comment type="caution">
    <text evidence="2">The sequence shown here is derived from an EMBL/GenBank/DDBJ whole genome shotgun (WGS) entry which is preliminary data.</text>
</comment>
<accession>A0A372G5M6</accession>
<protein>
    <submittedName>
        <fullName evidence="2">Uncharacterized protein</fullName>
    </submittedName>
</protein>
<reference evidence="2 3" key="1">
    <citation type="submission" date="2018-08" db="EMBL/GenBank/DDBJ databases">
        <title>Verrucosispora craniellae sp. nov., isolated from a marine sponge in the South China Sea.</title>
        <authorList>
            <person name="Li L."/>
            <person name="Lin H.W."/>
        </authorList>
    </citation>
    <scope>NUCLEOTIDE SEQUENCE [LARGE SCALE GENOMIC DNA]</scope>
    <source>
        <strain evidence="2 3">LHW63014</strain>
    </source>
</reference>
<name>A0A372G5M6_9ACTN</name>
<evidence type="ECO:0000313" key="3">
    <source>
        <dbReference type="Proteomes" id="UP000262621"/>
    </source>
</evidence>
<feature type="region of interest" description="Disordered" evidence="1">
    <location>
        <begin position="24"/>
        <end position="85"/>
    </location>
</feature>
<keyword evidence="3" id="KW-1185">Reference proteome</keyword>
<feature type="compositionally biased region" description="Polar residues" evidence="1">
    <location>
        <begin position="26"/>
        <end position="38"/>
    </location>
</feature>
<dbReference type="AlphaFoldDB" id="A0A372G5M6"/>
<sequence>MGMAEWTLCADQKVYARLHVVAKPTGESTPTRWTNPTFYSPGRTPRGVPGRRVSARRPSRRRPPCPAPRPASPPQPGARAARPSR</sequence>